<dbReference type="Gene3D" id="3.40.50.720">
    <property type="entry name" value="NAD(P)-binding Rossmann-like Domain"/>
    <property type="match status" value="1"/>
</dbReference>
<dbReference type="AlphaFoldDB" id="E6PJ54"/>
<dbReference type="SUPFAM" id="SSF51735">
    <property type="entry name" value="NAD(P)-binding Rossmann-fold domains"/>
    <property type="match status" value="1"/>
</dbReference>
<accession>E6PJ54</accession>
<organism evidence="5">
    <name type="scientific">mine drainage metagenome</name>
    <dbReference type="NCBI Taxonomy" id="410659"/>
    <lineage>
        <taxon>unclassified sequences</taxon>
        <taxon>metagenomes</taxon>
        <taxon>ecological metagenomes</taxon>
    </lineage>
</organism>
<gene>
    <name evidence="5" type="ORF">CARN1_0976</name>
</gene>
<reference evidence="5" key="1">
    <citation type="submission" date="2009-10" db="EMBL/GenBank/DDBJ databases">
        <title>Diversity of trophic interactions inside an arsenic-rich microbial ecosystem.</title>
        <authorList>
            <person name="Bertin P.N."/>
            <person name="Heinrich-Salmeron A."/>
            <person name="Pelletier E."/>
            <person name="Goulhen-Chollet F."/>
            <person name="Arsene-Ploetze F."/>
            <person name="Gallien S."/>
            <person name="Calteau A."/>
            <person name="Vallenet D."/>
            <person name="Casiot C."/>
            <person name="Chane-Woon-Ming B."/>
            <person name="Giloteaux L."/>
            <person name="Barakat M."/>
            <person name="Bonnefoy V."/>
            <person name="Bruneel O."/>
            <person name="Chandler M."/>
            <person name="Cleiss J."/>
            <person name="Duran R."/>
            <person name="Elbaz-Poulichet F."/>
            <person name="Fonknechten N."/>
            <person name="Lauga B."/>
            <person name="Mornico D."/>
            <person name="Ortet P."/>
            <person name="Schaeffer C."/>
            <person name="Siguier P."/>
            <person name="Alexander Thil Smith A."/>
            <person name="Van Dorsselaer A."/>
            <person name="Weissenbach J."/>
            <person name="Medigue C."/>
            <person name="Le Paslier D."/>
        </authorList>
    </citation>
    <scope>NUCLEOTIDE SEQUENCE</scope>
</reference>
<dbReference type="GO" id="GO:0051287">
    <property type="term" value="F:NAD binding"/>
    <property type="evidence" value="ECO:0007669"/>
    <property type="project" value="InterPro"/>
</dbReference>
<evidence type="ECO:0000313" key="5">
    <source>
        <dbReference type="EMBL" id="CBH76496.1"/>
    </source>
</evidence>
<dbReference type="InterPro" id="IPR013328">
    <property type="entry name" value="6PGD_dom2"/>
</dbReference>
<dbReference type="SUPFAM" id="SSF48179">
    <property type="entry name" value="6-phosphogluconate dehydrogenase C-terminal domain-like"/>
    <property type="match status" value="1"/>
</dbReference>
<dbReference type="GO" id="GO:0016491">
    <property type="term" value="F:oxidoreductase activity"/>
    <property type="evidence" value="ECO:0007669"/>
    <property type="project" value="UniProtKB-KW"/>
</dbReference>
<evidence type="ECO:0000259" key="3">
    <source>
        <dbReference type="Pfam" id="PF03446"/>
    </source>
</evidence>
<keyword evidence="1" id="KW-0560">Oxidoreductase</keyword>
<dbReference type="PANTHER" id="PTHR43580">
    <property type="entry name" value="OXIDOREDUCTASE GLYR1-RELATED"/>
    <property type="match status" value="1"/>
</dbReference>
<name>E6PJ54_9ZZZZ</name>
<dbReference type="EMBL" id="CABL01000019">
    <property type="protein sequence ID" value="CBH76496.1"/>
    <property type="molecule type" value="Genomic_DNA"/>
</dbReference>
<dbReference type="Pfam" id="PF03446">
    <property type="entry name" value="NAD_binding_2"/>
    <property type="match status" value="1"/>
</dbReference>
<dbReference type="Pfam" id="PF14833">
    <property type="entry name" value="NAD_binding_11"/>
    <property type="match status" value="1"/>
</dbReference>
<dbReference type="InterPro" id="IPR006115">
    <property type="entry name" value="6PGDH_NADP-bd"/>
</dbReference>
<evidence type="ECO:0000256" key="1">
    <source>
        <dbReference type="ARBA" id="ARBA00023002"/>
    </source>
</evidence>
<evidence type="ECO:0000259" key="4">
    <source>
        <dbReference type="Pfam" id="PF14833"/>
    </source>
</evidence>
<dbReference type="InterPro" id="IPR008927">
    <property type="entry name" value="6-PGluconate_DH-like_C_sf"/>
</dbReference>
<dbReference type="InterPro" id="IPR029154">
    <property type="entry name" value="HIBADH-like_NADP-bd"/>
</dbReference>
<proteinExistence type="predicted"/>
<sequence>MGANIALRLHDLGYAIPSVYDIDATAAERLSAQVGAVVAARPAELTPRCDIVLTAVSDDAAMLHAFDEGPDSLLRRARGRTFVNCATVAPATHIEVERRARAAGAEALEACMASSIVQAREGSLYLMIGGDRALFERCEPFFRDISSALVYVGEAGRAAALKALVNMVMNANTAALAEGLGLADALGLDLNLVLDVFAQTGAESRVRATDGLDMLARDHDTYFSAEHAAKDSGIALDLAREVQLSLPVAQATHRQYERLKRIGLGALDKSAISELTFRSRHAGDDA</sequence>
<dbReference type="InterPro" id="IPR051265">
    <property type="entry name" value="HIBADH-related_NP60_sf"/>
</dbReference>
<evidence type="ECO:0000256" key="2">
    <source>
        <dbReference type="ARBA" id="ARBA00023027"/>
    </source>
</evidence>
<protein>
    <submittedName>
        <fullName evidence="5">6-phosphogluconate dehydrogenase NAD-binding</fullName>
    </submittedName>
</protein>
<dbReference type="PANTHER" id="PTHR43580:SF2">
    <property type="entry name" value="CYTOKINE-LIKE NUCLEAR FACTOR N-PAC"/>
    <property type="match status" value="1"/>
</dbReference>
<dbReference type="InterPro" id="IPR036291">
    <property type="entry name" value="NAD(P)-bd_dom_sf"/>
</dbReference>
<dbReference type="GO" id="GO:0050661">
    <property type="term" value="F:NADP binding"/>
    <property type="evidence" value="ECO:0007669"/>
    <property type="project" value="InterPro"/>
</dbReference>
<dbReference type="PIRSF" id="PIRSF000103">
    <property type="entry name" value="HIBADH"/>
    <property type="match status" value="1"/>
</dbReference>
<comment type="caution">
    <text evidence="5">The sequence shown here is derived from an EMBL/GenBank/DDBJ whole genome shotgun (WGS) entry which is preliminary data.</text>
</comment>
<dbReference type="Gene3D" id="1.10.1040.10">
    <property type="entry name" value="N-(1-d-carboxylethyl)-l-norvaline Dehydrogenase, domain 2"/>
    <property type="match status" value="1"/>
</dbReference>
<keyword evidence="2" id="KW-0520">NAD</keyword>
<dbReference type="InterPro" id="IPR015815">
    <property type="entry name" value="HIBADH-related"/>
</dbReference>
<feature type="domain" description="3-hydroxyisobutyrate dehydrogenase-like NAD-binding" evidence="4">
    <location>
        <begin position="156"/>
        <end position="274"/>
    </location>
</feature>
<feature type="domain" description="6-phosphogluconate dehydrogenase NADP-binding" evidence="3">
    <location>
        <begin position="1"/>
        <end position="153"/>
    </location>
</feature>